<proteinExistence type="predicted"/>
<accession>A0A5J9WMX4</accession>
<protein>
    <recommendedName>
        <fullName evidence="1">F-box domain-containing protein</fullName>
    </recommendedName>
</protein>
<evidence type="ECO:0000313" key="2">
    <source>
        <dbReference type="EMBL" id="TVU49453.1"/>
    </source>
</evidence>
<name>A0A5J9WMX4_9POAL</name>
<evidence type="ECO:0000313" key="3">
    <source>
        <dbReference type="Proteomes" id="UP000324897"/>
    </source>
</evidence>
<reference evidence="2 3" key="1">
    <citation type="journal article" date="2019" name="Sci. Rep.">
        <title>A high-quality genome of Eragrostis curvula grass provides insights into Poaceae evolution and supports new strategies to enhance forage quality.</title>
        <authorList>
            <person name="Carballo J."/>
            <person name="Santos B.A.C.M."/>
            <person name="Zappacosta D."/>
            <person name="Garbus I."/>
            <person name="Selva J.P."/>
            <person name="Gallo C.A."/>
            <person name="Diaz A."/>
            <person name="Albertini E."/>
            <person name="Caccamo M."/>
            <person name="Echenique V."/>
        </authorList>
    </citation>
    <scope>NUCLEOTIDE SEQUENCE [LARGE SCALE GENOMIC DNA]</scope>
    <source>
        <strain evidence="3">cv. Victoria</strain>
        <tissue evidence="2">Leaf</tissue>
    </source>
</reference>
<evidence type="ECO:0000259" key="1">
    <source>
        <dbReference type="Pfam" id="PF12937"/>
    </source>
</evidence>
<dbReference type="InterPro" id="IPR036047">
    <property type="entry name" value="F-box-like_dom_sf"/>
</dbReference>
<dbReference type="Proteomes" id="UP000324897">
    <property type="component" value="Chromosome 6"/>
</dbReference>
<sequence length="402" mass="44938">MDLDDTLGLVLERLDSQATLIRAASTCKRWRSFIADPAFLRRFRSRHRHARAVVAGDYFMLSSPFRHLALGLEPPAGRTGALFVPSSPAIDAGRYSLDFLAGAGVERWTVVDSRGTLLLLHCTLPWHHPGDGFTPDLVVCEPHTQSCKRILPPPDTSVDNFMFWGSYLVDGDAADDVGDRISMSNFRVLCELSRRSDGVNVTAMFTGGATDSSSSWGEKKAAVDVAPPWPLLRLMGRAAGKWYFYFQSRKMIVFDGSTGEFSSSMLPPIVDWDLHIWHFKFYVTEGRDRKPRVFTVFDDTMKVLAMMDDDGGEWAPEKTVLLSEATRGLPGYKPSFFNQPLNILTRAPGFVILSTRTEDWWTFSIDLETMEAALAPAEEDLGAMAYPCELPWPPPFHACLDQ</sequence>
<dbReference type="InterPro" id="IPR001810">
    <property type="entry name" value="F-box_dom"/>
</dbReference>
<dbReference type="PANTHER" id="PTHR33207">
    <property type="entry name" value="F-BOX DOMAIN CONTAINING PROTEIN-RELATED"/>
    <property type="match status" value="1"/>
</dbReference>
<dbReference type="SUPFAM" id="SSF81383">
    <property type="entry name" value="F-box domain"/>
    <property type="match status" value="1"/>
</dbReference>
<dbReference type="Pfam" id="PF12937">
    <property type="entry name" value="F-box-like"/>
    <property type="match status" value="1"/>
</dbReference>
<dbReference type="EMBL" id="RWGY01000002">
    <property type="protein sequence ID" value="TVU49453.1"/>
    <property type="molecule type" value="Genomic_DNA"/>
</dbReference>
<comment type="caution">
    <text evidence="2">The sequence shown here is derived from an EMBL/GenBank/DDBJ whole genome shotgun (WGS) entry which is preliminary data.</text>
</comment>
<gene>
    <name evidence="2" type="ORF">EJB05_00766</name>
</gene>
<organism evidence="2 3">
    <name type="scientific">Eragrostis curvula</name>
    <name type="common">weeping love grass</name>
    <dbReference type="NCBI Taxonomy" id="38414"/>
    <lineage>
        <taxon>Eukaryota</taxon>
        <taxon>Viridiplantae</taxon>
        <taxon>Streptophyta</taxon>
        <taxon>Embryophyta</taxon>
        <taxon>Tracheophyta</taxon>
        <taxon>Spermatophyta</taxon>
        <taxon>Magnoliopsida</taxon>
        <taxon>Liliopsida</taxon>
        <taxon>Poales</taxon>
        <taxon>Poaceae</taxon>
        <taxon>PACMAD clade</taxon>
        <taxon>Chloridoideae</taxon>
        <taxon>Eragrostideae</taxon>
        <taxon>Eragrostidinae</taxon>
        <taxon>Eragrostis</taxon>
    </lineage>
</organism>
<dbReference type="AlphaFoldDB" id="A0A5J9WMX4"/>
<feature type="domain" description="F-box" evidence="1">
    <location>
        <begin position="7"/>
        <end position="43"/>
    </location>
</feature>
<feature type="non-terminal residue" evidence="2">
    <location>
        <position position="1"/>
    </location>
</feature>
<keyword evidence="3" id="KW-1185">Reference proteome</keyword>
<dbReference type="OrthoDB" id="694314at2759"/>
<dbReference type="Gramene" id="TVU49453">
    <property type="protein sequence ID" value="TVU49453"/>
    <property type="gene ID" value="EJB05_00766"/>
</dbReference>